<keyword evidence="1" id="KW-1133">Transmembrane helix</keyword>
<reference evidence="2 3" key="1">
    <citation type="submission" date="2012-10" db="EMBL/GenBank/DDBJ databases">
        <title>Genome sequence of Variovorax paradoxus B4.</title>
        <authorList>
            <person name="Schuldes J."/>
            <person name="Brandt U."/>
            <person name="Hiessl S."/>
            <person name="Wuebbeler J.H."/>
            <person name="Thuermer A."/>
            <person name="Steinbuechel A."/>
            <person name="Daniel R."/>
        </authorList>
    </citation>
    <scope>NUCLEOTIDE SEQUENCE [LARGE SCALE GENOMIC DNA]</scope>
    <source>
        <strain evidence="2 3">B4</strain>
    </source>
</reference>
<organism evidence="2 3">
    <name type="scientific">Variovorax paradoxus B4</name>
    <dbReference type="NCBI Taxonomy" id="1246301"/>
    <lineage>
        <taxon>Bacteria</taxon>
        <taxon>Pseudomonadati</taxon>
        <taxon>Pseudomonadota</taxon>
        <taxon>Betaproteobacteria</taxon>
        <taxon>Burkholderiales</taxon>
        <taxon>Comamonadaceae</taxon>
        <taxon>Variovorax</taxon>
    </lineage>
</organism>
<dbReference type="EMBL" id="CP003912">
    <property type="protein sequence ID" value="AGU53512.1"/>
    <property type="molecule type" value="Genomic_DNA"/>
</dbReference>
<feature type="transmembrane region" description="Helical" evidence="1">
    <location>
        <begin position="12"/>
        <end position="30"/>
    </location>
</feature>
<protein>
    <submittedName>
        <fullName evidence="2">Uncharacterized protein</fullName>
    </submittedName>
</protein>
<accession>T1XKV1</accession>
<proteinExistence type="predicted"/>
<dbReference type="Proteomes" id="UP000016223">
    <property type="component" value="Chromosome 2"/>
</dbReference>
<sequence length="46" mass="4918">MAIHVLVLPLDWLPGIVISVTGCFGGPIMGGQRPRSRGTYSRIGHT</sequence>
<dbReference type="HOGENOM" id="CLU_3190332_0_0_4"/>
<keyword evidence="1" id="KW-0472">Membrane</keyword>
<dbReference type="KEGG" id="vpd:VAPA_2c09560"/>
<dbReference type="AlphaFoldDB" id="T1XKV1"/>
<name>T1XKV1_VARPD</name>
<gene>
    <name evidence="2" type="ORF">VAPA_2c09560</name>
</gene>
<evidence type="ECO:0000313" key="2">
    <source>
        <dbReference type="EMBL" id="AGU53512.1"/>
    </source>
</evidence>
<keyword evidence="1" id="KW-0812">Transmembrane</keyword>
<dbReference type="PATRIC" id="fig|1246301.3.peg.6475"/>
<evidence type="ECO:0000256" key="1">
    <source>
        <dbReference type="SAM" id="Phobius"/>
    </source>
</evidence>
<evidence type="ECO:0000313" key="3">
    <source>
        <dbReference type="Proteomes" id="UP000016223"/>
    </source>
</evidence>